<dbReference type="EMBL" id="NJGU01000001">
    <property type="protein sequence ID" value="OWY31047.1"/>
    <property type="molecule type" value="Genomic_DNA"/>
</dbReference>
<dbReference type="Proteomes" id="UP000197596">
    <property type="component" value="Unassembled WGS sequence"/>
</dbReference>
<evidence type="ECO:0000256" key="1">
    <source>
        <dbReference type="SAM" id="Phobius"/>
    </source>
</evidence>
<reference evidence="2 3" key="1">
    <citation type="submission" date="2017-06" db="EMBL/GenBank/DDBJ databases">
        <title>Herbaspirillum phytohormonus sp. nov., isolated from the root nodule of Robinia pseudoacacia in lead-zinc mine.</title>
        <authorList>
            <person name="Fan M."/>
            <person name="Lin Y."/>
        </authorList>
    </citation>
    <scope>NUCLEOTIDE SEQUENCE [LARGE SCALE GENOMIC DNA]</scope>
    <source>
        <strain evidence="2 3">HZ10</strain>
    </source>
</reference>
<name>A0A246WVF5_9BURK</name>
<comment type="caution">
    <text evidence="2">The sequence shown here is derived from an EMBL/GenBank/DDBJ whole genome shotgun (WGS) entry which is preliminary data.</text>
</comment>
<keyword evidence="1" id="KW-1133">Transmembrane helix</keyword>
<evidence type="ECO:0000313" key="2">
    <source>
        <dbReference type="EMBL" id="OWY31047.1"/>
    </source>
</evidence>
<protein>
    <submittedName>
        <fullName evidence="2">Uncharacterized protein</fullName>
    </submittedName>
</protein>
<gene>
    <name evidence="2" type="ORF">CEJ42_03020</name>
</gene>
<accession>A0A246WVF5</accession>
<proteinExistence type="predicted"/>
<keyword evidence="1" id="KW-0812">Transmembrane</keyword>
<dbReference type="AlphaFoldDB" id="A0A246WVF5"/>
<sequence length="73" mass="7830">MAFSPSARQGIAPEGACVDGATCFRLIRYRGGTMNIFILLATLAATVILYVALNILLMKWLLDCGRKLGRAAA</sequence>
<evidence type="ECO:0000313" key="3">
    <source>
        <dbReference type="Proteomes" id="UP000197596"/>
    </source>
</evidence>
<keyword evidence="1" id="KW-0472">Membrane</keyword>
<feature type="transmembrane region" description="Helical" evidence="1">
    <location>
        <begin position="36"/>
        <end position="57"/>
    </location>
</feature>
<organism evidence="2 3">
    <name type="scientific">Herbaspirillum robiniae</name>
    <dbReference type="NCBI Taxonomy" id="2014887"/>
    <lineage>
        <taxon>Bacteria</taxon>
        <taxon>Pseudomonadati</taxon>
        <taxon>Pseudomonadota</taxon>
        <taxon>Betaproteobacteria</taxon>
        <taxon>Burkholderiales</taxon>
        <taxon>Oxalobacteraceae</taxon>
        <taxon>Herbaspirillum</taxon>
    </lineage>
</organism>